<dbReference type="Gene3D" id="1.10.1760.20">
    <property type="match status" value="1"/>
</dbReference>
<accession>A0A2L0D3X3</accession>
<proteinExistence type="predicted"/>
<reference evidence="2 3" key="2">
    <citation type="submission" date="2018-02" db="EMBL/GenBank/DDBJ databases">
        <title>Whole genome sequencing analysis of Streptococcus pluranimalium isolated from cattle infected mastitis in China.</title>
        <authorList>
            <person name="Zhang J.-R."/>
            <person name="Hu G.-Z."/>
        </authorList>
    </citation>
    <scope>NUCLEOTIDE SEQUENCE [LARGE SCALE GENOMIC DNA]</scope>
    <source>
        <strain evidence="2 3">TH11417</strain>
    </source>
</reference>
<dbReference type="EMBL" id="CP025536">
    <property type="protein sequence ID" value="AUW96538.1"/>
    <property type="molecule type" value="Genomic_DNA"/>
</dbReference>
<keyword evidence="1" id="KW-0812">Transmembrane</keyword>
<protein>
    <submittedName>
        <fullName evidence="2">Pantothenic acid transporter pant</fullName>
    </submittedName>
</protein>
<dbReference type="OrthoDB" id="9813540at2"/>
<keyword evidence="1" id="KW-1133">Transmembrane helix</keyword>
<feature type="transmembrane region" description="Helical" evidence="1">
    <location>
        <begin position="121"/>
        <end position="150"/>
    </location>
</feature>
<dbReference type="GeneID" id="98393299"/>
<sequence length="190" mass="20720">MKTNKAHQTATIAIFFAIMLIIQLLSNMIFSIWPIPIKPTLVQIPVIIAAILYGPRIGASLGFLMGMMSLITNSIIILPTSYLFSPFVDNGNLTSVIIAILPRVLIGITPYFVYKWLSNHLGLALSGLIGSLTNTVFVLTGIFVFFSSIYNGNIQALLAAIVSSNAIAEMIISAILVPVIIPRLERFKNK</sequence>
<feature type="transmembrane region" description="Helical" evidence="1">
    <location>
        <begin position="12"/>
        <end position="30"/>
    </location>
</feature>
<dbReference type="Pfam" id="PF12822">
    <property type="entry name" value="ECF_trnsprt"/>
    <property type="match status" value="1"/>
</dbReference>
<keyword evidence="3" id="KW-1185">Reference proteome</keyword>
<dbReference type="AlphaFoldDB" id="A0A2L0D3X3"/>
<feature type="transmembrane region" description="Helical" evidence="1">
    <location>
        <begin position="156"/>
        <end position="181"/>
    </location>
</feature>
<dbReference type="RefSeq" id="WP_104967865.1">
    <property type="nucleotide sequence ID" value="NZ_CP025536.1"/>
</dbReference>
<dbReference type="KEGG" id="splr:C0J00_05185"/>
<name>A0A2L0D3X3_9STRE</name>
<evidence type="ECO:0000256" key="1">
    <source>
        <dbReference type="SAM" id="Phobius"/>
    </source>
</evidence>
<organism evidence="2 3">
    <name type="scientific">Streptococcus pluranimalium</name>
    <dbReference type="NCBI Taxonomy" id="82348"/>
    <lineage>
        <taxon>Bacteria</taxon>
        <taxon>Bacillati</taxon>
        <taxon>Bacillota</taxon>
        <taxon>Bacilli</taxon>
        <taxon>Lactobacillales</taxon>
        <taxon>Streptococcaceae</taxon>
        <taxon>Streptococcus</taxon>
    </lineage>
</organism>
<gene>
    <name evidence="2" type="ORF">C0J00_05185</name>
</gene>
<evidence type="ECO:0000313" key="2">
    <source>
        <dbReference type="EMBL" id="AUW96538.1"/>
    </source>
</evidence>
<dbReference type="InterPro" id="IPR024529">
    <property type="entry name" value="ECF_trnsprt_substrate-spec"/>
</dbReference>
<dbReference type="Proteomes" id="UP000238956">
    <property type="component" value="Chromosome"/>
</dbReference>
<feature type="transmembrane region" description="Helical" evidence="1">
    <location>
        <begin position="61"/>
        <end position="84"/>
    </location>
</feature>
<reference evidence="2 3" key="1">
    <citation type="submission" date="2017-12" db="EMBL/GenBank/DDBJ databases">
        <authorList>
            <person name="Hurst M.R.H."/>
        </authorList>
    </citation>
    <scope>NUCLEOTIDE SEQUENCE [LARGE SCALE GENOMIC DNA]</scope>
    <source>
        <strain evidence="2 3">TH11417</strain>
    </source>
</reference>
<keyword evidence="1" id="KW-0472">Membrane</keyword>
<evidence type="ECO:0000313" key="3">
    <source>
        <dbReference type="Proteomes" id="UP000238956"/>
    </source>
</evidence>
<feature type="transmembrane region" description="Helical" evidence="1">
    <location>
        <begin position="96"/>
        <end position="114"/>
    </location>
</feature>
<dbReference type="GO" id="GO:0022857">
    <property type="term" value="F:transmembrane transporter activity"/>
    <property type="evidence" value="ECO:0007669"/>
    <property type="project" value="InterPro"/>
</dbReference>